<dbReference type="AlphaFoldDB" id="A0A1Z4JRM9"/>
<geneLocation type="plasmid" evidence="3">
    <name>plasmid1</name>
</geneLocation>
<evidence type="ECO:0000313" key="4">
    <source>
        <dbReference type="Proteomes" id="UP000217895"/>
    </source>
</evidence>
<reference evidence="3 4" key="1">
    <citation type="submission" date="2017-06" db="EMBL/GenBank/DDBJ databases">
        <title>Genome sequencing of cyanobaciteial culture collection at National Institute for Environmental Studies (NIES).</title>
        <authorList>
            <person name="Hirose Y."/>
            <person name="Shimura Y."/>
            <person name="Fujisawa T."/>
            <person name="Nakamura Y."/>
            <person name="Kawachi M."/>
        </authorList>
    </citation>
    <scope>NUCLEOTIDE SEQUENCE [LARGE SCALE GENOMIC DNA]</scope>
    <source>
        <strain evidence="3 4">NIES-2135</strain>
        <plasmid evidence="4">Plasmid Plasmid1 dna</plasmid>
    </source>
</reference>
<feature type="region of interest" description="Disordered" evidence="1">
    <location>
        <begin position="27"/>
        <end position="67"/>
    </location>
</feature>
<evidence type="ECO:0000256" key="1">
    <source>
        <dbReference type="SAM" id="MobiDB-lite"/>
    </source>
</evidence>
<evidence type="ECO:0000256" key="2">
    <source>
        <dbReference type="SAM" id="SignalP"/>
    </source>
</evidence>
<protein>
    <recommendedName>
        <fullName evidence="5">YtkA-like domain-containing protein</fullName>
    </recommendedName>
</protein>
<dbReference type="PROSITE" id="PS51257">
    <property type="entry name" value="PROKAR_LIPOPROTEIN"/>
    <property type="match status" value="1"/>
</dbReference>
<name>A0A1Z4JRM9_LEPBY</name>
<accession>A0A1Z4JRM9</accession>
<feature type="compositionally biased region" description="Basic and acidic residues" evidence="1">
    <location>
        <begin position="46"/>
        <end position="63"/>
    </location>
</feature>
<keyword evidence="4" id="KW-1185">Reference proteome</keyword>
<dbReference type="EMBL" id="AP018204">
    <property type="protein sequence ID" value="BAY59354.1"/>
    <property type="molecule type" value="Genomic_DNA"/>
</dbReference>
<gene>
    <name evidence="3" type="ORF">NIES2135_62310</name>
</gene>
<evidence type="ECO:0000313" key="3">
    <source>
        <dbReference type="EMBL" id="BAY59354.1"/>
    </source>
</evidence>
<keyword evidence="2" id="KW-0732">Signal</keyword>
<proteinExistence type="predicted"/>
<feature type="chain" id="PRO_5011109674" description="YtkA-like domain-containing protein" evidence="2">
    <location>
        <begin position="26"/>
        <end position="166"/>
    </location>
</feature>
<evidence type="ECO:0008006" key="5">
    <source>
        <dbReference type="Google" id="ProtNLM"/>
    </source>
</evidence>
<dbReference type="Proteomes" id="UP000217895">
    <property type="component" value="Plasmid Plasmid1 dna"/>
</dbReference>
<feature type="compositionally biased region" description="Low complexity" evidence="1">
    <location>
        <begin position="28"/>
        <end position="45"/>
    </location>
</feature>
<sequence>MKTLLILIGTASLLVLGACSGGNQAAKTESAAQPTEAASTTQAESTTKEAHKEGDGHDHKGADGKGGQVVEMGEYHLEFATHKAENGTSLDLLLQKGEAHQPVTDAKVTAQVQMPDGTQKPLEMKYDAAEKAYKAVLPGTAAGEYQVAILADVAGKKMNGRFSFKQ</sequence>
<keyword evidence="3" id="KW-0614">Plasmid</keyword>
<feature type="signal peptide" evidence="2">
    <location>
        <begin position="1"/>
        <end position="25"/>
    </location>
</feature>
<organism evidence="3 4">
    <name type="scientific">Leptolyngbya boryana NIES-2135</name>
    <dbReference type="NCBI Taxonomy" id="1973484"/>
    <lineage>
        <taxon>Bacteria</taxon>
        <taxon>Bacillati</taxon>
        <taxon>Cyanobacteriota</taxon>
        <taxon>Cyanophyceae</taxon>
        <taxon>Leptolyngbyales</taxon>
        <taxon>Leptolyngbyaceae</taxon>
        <taxon>Leptolyngbya group</taxon>
        <taxon>Leptolyngbya</taxon>
    </lineage>
</organism>